<evidence type="ECO:0000259" key="1">
    <source>
        <dbReference type="Pfam" id="PF12937"/>
    </source>
</evidence>
<reference evidence="2 3" key="1">
    <citation type="submission" date="2016-07" db="EMBL/GenBank/DDBJ databases">
        <title>Draft genome of the white-rot fungus Obba rivulosa 3A-2.</title>
        <authorList>
            <consortium name="DOE Joint Genome Institute"/>
            <person name="Miettinen O."/>
            <person name="Riley R."/>
            <person name="Acob R."/>
            <person name="Barry K."/>
            <person name="Cullen D."/>
            <person name="De Vries R."/>
            <person name="Hainaut M."/>
            <person name="Hatakka A."/>
            <person name="Henrissat B."/>
            <person name="Hilden K."/>
            <person name="Kuo R."/>
            <person name="Labutti K."/>
            <person name="Lipzen A."/>
            <person name="Makela M.R."/>
            <person name="Sandor L."/>
            <person name="Spatafora J.W."/>
            <person name="Grigoriev I.V."/>
            <person name="Hibbett D.S."/>
        </authorList>
    </citation>
    <scope>NUCLEOTIDE SEQUENCE [LARGE SCALE GENOMIC DNA]</scope>
    <source>
        <strain evidence="2 3">3A-2</strain>
    </source>
</reference>
<gene>
    <name evidence="2" type="ORF">OBBRIDRAFT_889540</name>
</gene>
<dbReference type="InterPro" id="IPR001810">
    <property type="entry name" value="F-box_dom"/>
</dbReference>
<dbReference type="EMBL" id="KV722472">
    <property type="protein sequence ID" value="OCH87815.1"/>
    <property type="molecule type" value="Genomic_DNA"/>
</dbReference>
<dbReference type="SUPFAM" id="SSF81383">
    <property type="entry name" value="F-box domain"/>
    <property type="match status" value="1"/>
</dbReference>
<protein>
    <recommendedName>
        <fullName evidence="1">F-box domain-containing protein</fullName>
    </recommendedName>
</protein>
<organism evidence="2 3">
    <name type="scientific">Obba rivulosa</name>
    <dbReference type="NCBI Taxonomy" id="1052685"/>
    <lineage>
        <taxon>Eukaryota</taxon>
        <taxon>Fungi</taxon>
        <taxon>Dikarya</taxon>
        <taxon>Basidiomycota</taxon>
        <taxon>Agaricomycotina</taxon>
        <taxon>Agaricomycetes</taxon>
        <taxon>Polyporales</taxon>
        <taxon>Gelatoporiaceae</taxon>
        <taxon>Obba</taxon>
    </lineage>
</organism>
<keyword evidence="3" id="KW-1185">Reference proteome</keyword>
<dbReference type="Pfam" id="PF12937">
    <property type="entry name" value="F-box-like"/>
    <property type="match status" value="1"/>
</dbReference>
<dbReference type="Gene3D" id="1.20.1280.50">
    <property type="match status" value="1"/>
</dbReference>
<feature type="domain" description="F-box" evidence="1">
    <location>
        <begin position="71"/>
        <end position="123"/>
    </location>
</feature>
<sequence>MTKGCNIEIQRPADSEIDQVFTALPRLTAEDMRCLCNTSSKVLHHRVAVDMSSDFPNSTPHRLLHDSTSPINRLPAELLIEIVFNLARPSQSCDHWSFMELMSVCRHWRAIALDTPLLWTRVDNGANIRFLRLALRRARQAPAWITFEYNKSWCRSTLVPCGLRLVPPVTAAFIDTVRAHASHICGLIVTVDHEVKFDDIHFPLLEHLRLATIRESSATPLYLTTVAFPNLHHLDVNQPVHCDQPQFQALSTLQLWNIPANMSLSQLVQILWRFPCLNTLHLNMRDITSPSFWCQRSRTIGPGSFSDEGETTIKVFLPKLQELRLCDTWGHATIRILECLAISVQTKVHIELARESFGHRMTTMQYISRILQLGRDAFPVELRDGRLYIERRGSGWDVAHALFTISSAQDEAWSISLGVDFFDDKLMGDVMCIIGQLFLSMPIVAVDVNFDVEWIVCRIEQWRVALSLFSVVELFSIKARDDHGDFWQALGSSTSHSPGLLLPHLKELRYNVTRWPSKPYENLIPTGILASLEYRNSIEGRLRKLYITWTTEESLTIKERELNAQRELRRFVADVTLDTKVIAQQGISLIRH</sequence>
<dbReference type="OrthoDB" id="2800666at2759"/>
<dbReference type="SUPFAM" id="SSF52047">
    <property type="entry name" value="RNI-like"/>
    <property type="match status" value="1"/>
</dbReference>
<evidence type="ECO:0000313" key="3">
    <source>
        <dbReference type="Proteomes" id="UP000250043"/>
    </source>
</evidence>
<proteinExistence type="predicted"/>
<evidence type="ECO:0000313" key="2">
    <source>
        <dbReference type="EMBL" id="OCH87815.1"/>
    </source>
</evidence>
<name>A0A8E2AT17_9APHY</name>
<dbReference type="AlphaFoldDB" id="A0A8E2AT17"/>
<dbReference type="InterPro" id="IPR036047">
    <property type="entry name" value="F-box-like_dom_sf"/>
</dbReference>
<accession>A0A8E2AT17</accession>
<dbReference type="Proteomes" id="UP000250043">
    <property type="component" value="Unassembled WGS sequence"/>
</dbReference>